<feature type="active site" description="Proton donor" evidence="2">
    <location>
        <position position="55"/>
    </location>
</feature>
<dbReference type="AlphaFoldDB" id="A0A0W0CQG6"/>
<comment type="caution">
    <text evidence="6">The sequence shown here is derived from an EMBL/GenBank/DDBJ whole genome shotgun (WGS) entry which is preliminary data.</text>
</comment>
<sequence>MSVTVDVPKYYELQDGRKIPSLALGTYDIPNSVTAKVVTEALKCGYRHFDTAVLYGNEREVGQGIVDWINEDKAHNKREDVFYTTKLWNSQNGYNEAKRAIKECMQKVSGLGYIDMLLIHSPLSGQRRRLETWKAMQEAVDEGIVKSIGVSNYGKHHIEELLGWDELKYKPVVNQIEISPWVMRQELADYCKSVNLVVEAYAPMAHGYKMNDPGLREISKETGMNSGQLLIRWSLQHGYLPLPKTKTVARLASNLDVYNHKLTLDQVKKMDHPEAYDPTDWECTDAP</sequence>
<evidence type="ECO:0000313" key="6">
    <source>
        <dbReference type="EMBL" id="KTA99526.1"/>
    </source>
</evidence>
<dbReference type="SUPFAM" id="SSF51430">
    <property type="entry name" value="NAD(P)-linked oxidoreductase"/>
    <property type="match status" value="1"/>
</dbReference>
<dbReference type="VEuPathDB" id="FungiDB:GWK60_C04059"/>
<dbReference type="GO" id="GO:0019568">
    <property type="term" value="P:arabinose catabolic process"/>
    <property type="evidence" value="ECO:0007669"/>
    <property type="project" value="EnsemblFungi"/>
</dbReference>
<evidence type="ECO:0000256" key="2">
    <source>
        <dbReference type="PIRSR" id="PIRSR000097-1"/>
    </source>
</evidence>
<dbReference type="VEuPathDB" id="FungiDB:B1J91_C04543g"/>
<feature type="domain" description="NADP-dependent oxidoreductase" evidence="5">
    <location>
        <begin position="29"/>
        <end position="271"/>
    </location>
</feature>
<proteinExistence type="predicted"/>
<dbReference type="PROSITE" id="PS00062">
    <property type="entry name" value="ALDOKETO_REDUCTASE_2"/>
    <property type="match status" value="1"/>
</dbReference>
<dbReference type="VEuPathDB" id="FungiDB:GVI51_C04301"/>
<evidence type="ECO:0000256" key="3">
    <source>
        <dbReference type="PIRSR" id="PIRSR000097-2"/>
    </source>
</evidence>
<dbReference type="PIRSF" id="PIRSF000097">
    <property type="entry name" value="AKR"/>
    <property type="match status" value="1"/>
</dbReference>
<dbReference type="Pfam" id="PF00248">
    <property type="entry name" value="Aldo_ket_red"/>
    <property type="match status" value="1"/>
</dbReference>
<evidence type="ECO:0000313" key="7">
    <source>
        <dbReference type="Proteomes" id="UP000054886"/>
    </source>
</evidence>
<evidence type="ECO:0000256" key="4">
    <source>
        <dbReference type="PIRSR" id="PIRSR000097-3"/>
    </source>
</evidence>
<dbReference type="InterPro" id="IPR020471">
    <property type="entry name" value="AKR"/>
</dbReference>
<feature type="binding site" evidence="3">
    <location>
        <position position="120"/>
    </location>
    <ligand>
        <name>substrate</name>
    </ligand>
</feature>
<evidence type="ECO:0000256" key="1">
    <source>
        <dbReference type="ARBA" id="ARBA00023002"/>
    </source>
</evidence>
<evidence type="ECO:0000259" key="5">
    <source>
        <dbReference type="Pfam" id="PF00248"/>
    </source>
</evidence>
<dbReference type="GO" id="GO:0042843">
    <property type="term" value="P:D-xylose catabolic process"/>
    <property type="evidence" value="ECO:0007669"/>
    <property type="project" value="EnsemblFungi"/>
</dbReference>
<dbReference type="Gene3D" id="3.20.20.100">
    <property type="entry name" value="NADP-dependent oxidoreductase domain"/>
    <property type="match status" value="1"/>
</dbReference>
<gene>
    <name evidence="6" type="ORF">AO440_000462</name>
</gene>
<organism evidence="6 7">
    <name type="scientific">Candida glabrata</name>
    <name type="common">Yeast</name>
    <name type="synonym">Torulopsis glabrata</name>
    <dbReference type="NCBI Taxonomy" id="5478"/>
    <lineage>
        <taxon>Eukaryota</taxon>
        <taxon>Fungi</taxon>
        <taxon>Dikarya</taxon>
        <taxon>Ascomycota</taxon>
        <taxon>Saccharomycotina</taxon>
        <taxon>Saccharomycetes</taxon>
        <taxon>Saccharomycetales</taxon>
        <taxon>Saccharomycetaceae</taxon>
        <taxon>Nakaseomyces</taxon>
    </lineage>
</organism>
<dbReference type="Proteomes" id="UP000054886">
    <property type="component" value="Unassembled WGS sequence"/>
</dbReference>
<dbReference type="EMBL" id="LLZZ01000144">
    <property type="protein sequence ID" value="KTA99526.1"/>
    <property type="molecule type" value="Genomic_DNA"/>
</dbReference>
<dbReference type="PRINTS" id="PR00069">
    <property type="entry name" value="ALDKETRDTASE"/>
</dbReference>
<keyword evidence="1" id="KW-0560">Oxidoreductase</keyword>
<protein>
    <submittedName>
        <fullName evidence="6">Putative oxidoreductase</fullName>
    </submittedName>
</protein>
<dbReference type="VEuPathDB" id="FungiDB:CAGL0C04543g"/>
<dbReference type="GO" id="GO:0004032">
    <property type="term" value="F:aldose reductase (NADPH) activity"/>
    <property type="evidence" value="ECO:0007669"/>
    <property type="project" value="EnsemblFungi"/>
</dbReference>
<dbReference type="InterPro" id="IPR023210">
    <property type="entry name" value="NADP_OxRdtase_dom"/>
</dbReference>
<feature type="site" description="Lowers pKa of active site Tyr" evidence="4">
    <location>
        <position position="86"/>
    </location>
</feature>
<dbReference type="InterPro" id="IPR036812">
    <property type="entry name" value="NAD(P)_OxRdtase_dom_sf"/>
</dbReference>
<dbReference type="GO" id="GO:0034599">
    <property type="term" value="P:cellular response to oxidative stress"/>
    <property type="evidence" value="ECO:0007669"/>
    <property type="project" value="EnsemblFungi"/>
</dbReference>
<name>A0A0W0CQG6_CANGB</name>
<dbReference type="CDD" id="cd19071">
    <property type="entry name" value="AKR_AKR1-5-like"/>
    <property type="match status" value="1"/>
</dbReference>
<dbReference type="PROSITE" id="PS00063">
    <property type="entry name" value="ALDOKETO_REDUCTASE_3"/>
    <property type="match status" value="1"/>
</dbReference>
<dbReference type="FunFam" id="3.20.20.100:FF:000002">
    <property type="entry name" value="2,5-diketo-D-gluconic acid reductase A"/>
    <property type="match status" value="1"/>
</dbReference>
<dbReference type="PANTHER" id="PTHR43827">
    <property type="entry name" value="2,5-DIKETO-D-GLUCONIC ACID REDUCTASE"/>
    <property type="match status" value="1"/>
</dbReference>
<dbReference type="PROSITE" id="PS00798">
    <property type="entry name" value="ALDOKETO_REDUCTASE_1"/>
    <property type="match status" value="1"/>
</dbReference>
<reference evidence="6 7" key="1">
    <citation type="submission" date="2015-10" db="EMBL/GenBank/DDBJ databases">
        <title>Draft genomes sequences of Candida glabrata isolates 1A, 1B, 2A, 2B, 3A and 3B.</title>
        <authorList>
            <person name="Haavelsrud O.E."/>
            <person name="Gaustad P."/>
        </authorList>
    </citation>
    <scope>NUCLEOTIDE SEQUENCE [LARGE SCALE GENOMIC DNA]</scope>
    <source>
        <strain evidence="6">910700640</strain>
    </source>
</reference>
<dbReference type="InterPro" id="IPR018170">
    <property type="entry name" value="Aldo/ket_reductase_CS"/>
</dbReference>
<accession>A0A0W0CQG6</accession>
<dbReference type="PANTHER" id="PTHR43827:SF13">
    <property type="entry name" value="ALDO_KETO REDUCTASE FAMILY PROTEIN"/>
    <property type="match status" value="1"/>
</dbReference>